<dbReference type="Proteomes" id="UP001156441">
    <property type="component" value="Unassembled WGS sequence"/>
</dbReference>
<protein>
    <submittedName>
        <fullName evidence="2">STAS domain-containing protein</fullName>
    </submittedName>
</protein>
<keyword evidence="3" id="KW-1185">Reference proteome</keyword>
<sequence>MAVERQPEQPVIAHVTGSIDLLTAPALRVCVEDCIHGSRADGNGMVLDLSRVGFLAAAGVTVLADTEHRAGRENLAWAVVANTRPVIRPLDLLGLRDQLPTYDSVPVAVDAVCALARCS</sequence>
<name>A0ABT2J9Y1_9PSEU</name>
<comment type="caution">
    <text evidence="2">The sequence shown here is derived from an EMBL/GenBank/DDBJ whole genome shotgun (WGS) entry which is preliminary data.</text>
</comment>
<evidence type="ECO:0000313" key="3">
    <source>
        <dbReference type="Proteomes" id="UP001156441"/>
    </source>
</evidence>
<proteinExistence type="predicted"/>
<feature type="domain" description="STAS" evidence="1">
    <location>
        <begin position="11"/>
        <end position="112"/>
    </location>
</feature>
<evidence type="ECO:0000313" key="2">
    <source>
        <dbReference type="EMBL" id="MCT2584260.1"/>
    </source>
</evidence>
<accession>A0ABT2J9Y1</accession>
<dbReference type="CDD" id="cd07043">
    <property type="entry name" value="STAS_anti-anti-sigma_factors"/>
    <property type="match status" value="1"/>
</dbReference>
<dbReference type="EMBL" id="JAFFZE010000012">
    <property type="protein sequence ID" value="MCT2584260.1"/>
    <property type="molecule type" value="Genomic_DNA"/>
</dbReference>
<dbReference type="Pfam" id="PF01740">
    <property type="entry name" value="STAS"/>
    <property type="match status" value="1"/>
</dbReference>
<reference evidence="2 3" key="1">
    <citation type="submission" date="2021-02" db="EMBL/GenBank/DDBJ databases">
        <title>Actinophytocola xerophila sp. nov., isolated from soil of cotton cropping field.</title>
        <authorList>
            <person name="Huang R."/>
            <person name="Chen X."/>
            <person name="Ge X."/>
            <person name="Liu W."/>
        </authorList>
    </citation>
    <scope>NUCLEOTIDE SEQUENCE [LARGE SCALE GENOMIC DNA]</scope>
    <source>
        <strain evidence="2 3">S1-96</strain>
    </source>
</reference>
<dbReference type="PANTHER" id="PTHR33495">
    <property type="entry name" value="ANTI-SIGMA FACTOR ANTAGONIST TM_1081-RELATED-RELATED"/>
    <property type="match status" value="1"/>
</dbReference>
<dbReference type="InterPro" id="IPR036513">
    <property type="entry name" value="STAS_dom_sf"/>
</dbReference>
<evidence type="ECO:0000259" key="1">
    <source>
        <dbReference type="PROSITE" id="PS50801"/>
    </source>
</evidence>
<gene>
    <name evidence="2" type="ORF">JT362_14135</name>
</gene>
<dbReference type="SUPFAM" id="SSF52091">
    <property type="entry name" value="SpoIIaa-like"/>
    <property type="match status" value="1"/>
</dbReference>
<dbReference type="PROSITE" id="PS50801">
    <property type="entry name" value="STAS"/>
    <property type="match status" value="1"/>
</dbReference>
<dbReference type="InterPro" id="IPR002645">
    <property type="entry name" value="STAS_dom"/>
</dbReference>
<dbReference type="PANTHER" id="PTHR33495:SF13">
    <property type="entry name" value="ANTI-SIGMA-F FACTOR ANTAGONIST RSFB"/>
    <property type="match status" value="1"/>
</dbReference>
<organism evidence="2 3">
    <name type="scientific">Actinophytocola gossypii</name>
    <dbReference type="NCBI Taxonomy" id="2812003"/>
    <lineage>
        <taxon>Bacteria</taxon>
        <taxon>Bacillati</taxon>
        <taxon>Actinomycetota</taxon>
        <taxon>Actinomycetes</taxon>
        <taxon>Pseudonocardiales</taxon>
        <taxon>Pseudonocardiaceae</taxon>
    </lineage>
</organism>
<dbReference type="Gene3D" id="3.30.750.24">
    <property type="entry name" value="STAS domain"/>
    <property type="match status" value="1"/>
</dbReference>